<keyword evidence="9" id="KW-0496">Mitochondrion</keyword>
<feature type="repeat" description="Solcar" evidence="11">
    <location>
        <begin position="158"/>
        <end position="245"/>
    </location>
</feature>
<comment type="caution">
    <text evidence="13">The sequence shown here is derived from an EMBL/GenBank/DDBJ whole genome shotgun (WGS) entry which is preliminary data.</text>
</comment>
<dbReference type="GO" id="GO:0005743">
    <property type="term" value="C:mitochondrial inner membrane"/>
    <property type="evidence" value="ECO:0007669"/>
    <property type="project" value="UniProtKB-SubCell"/>
</dbReference>
<dbReference type="Pfam" id="PF00153">
    <property type="entry name" value="Mito_carr"/>
    <property type="match status" value="3"/>
</dbReference>
<dbReference type="FunFam" id="1.50.40.10:FF:000005">
    <property type="entry name" value="Mitochondrial phosphate carrier protein 2"/>
    <property type="match status" value="1"/>
</dbReference>
<evidence type="ECO:0000313" key="13">
    <source>
        <dbReference type="EMBL" id="TFJ81724.1"/>
    </source>
</evidence>
<keyword evidence="4 11" id="KW-0812">Transmembrane</keyword>
<evidence type="ECO:0000256" key="1">
    <source>
        <dbReference type="ARBA" id="ARBA00004448"/>
    </source>
</evidence>
<keyword evidence="5" id="KW-0677">Repeat</keyword>
<comment type="similarity">
    <text evidence="2 12">Belongs to the mitochondrial carrier (TC 2.A.29) family.</text>
</comment>
<keyword evidence="7" id="KW-0809">Transit peptide</keyword>
<dbReference type="AlphaFoldDB" id="A0A4D9CT38"/>
<keyword evidence="8" id="KW-1133">Transmembrane helix</keyword>
<evidence type="ECO:0000256" key="9">
    <source>
        <dbReference type="ARBA" id="ARBA00023128"/>
    </source>
</evidence>
<evidence type="ECO:0000256" key="3">
    <source>
        <dbReference type="ARBA" id="ARBA00022448"/>
    </source>
</evidence>
<evidence type="ECO:0000256" key="2">
    <source>
        <dbReference type="ARBA" id="ARBA00006375"/>
    </source>
</evidence>
<evidence type="ECO:0000313" key="14">
    <source>
        <dbReference type="Proteomes" id="UP000355283"/>
    </source>
</evidence>
<sequence length="351" mass="37843">MVASFFTTGFSPLMAPKAVLLGVGSKYVAHRSPSEKKVLATSAAKGAWDARYQHAVPHTTDYYLKCCFGGVLSCGLTHLAVTPLDVAKCNMQVDPAKYKGLFPSIKLIMAEEGAVGIWKGWLPTAIGYSLQGCFKFGLYEFFKDFYSNLAGEEASYAYRGVIYLAGSASAELFADAALCPLEMIKVKVQTSAKGTFPTEFFAALTAMGADKANTKFPFGSLVPLWSRQIPYTMAKFFFFEKVVEAFYMHVFTAPKESYGKSTQLGITFASGYLAGVICAIVSHPADTVVSKMSKGNKTAGQILAELGPMGVWGGLGTRIIMIGTLTGLQWWIYDSFKTAFGLGTSGPAVKK</sequence>
<keyword evidence="6" id="KW-0999">Mitochondrion inner membrane</keyword>
<evidence type="ECO:0000256" key="11">
    <source>
        <dbReference type="PROSITE-ProRule" id="PRU00282"/>
    </source>
</evidence>
<dbReference type="Proteomes" id="UP000355283">
    <property type="component" value="Unassembled WGS sequence"/>
</dbReference>
<dbReference type="InterPro" id="IPR044677">
    <property type="entry name" value="SLC25A3/Pic2/Mir1-like"/>
</dbReference>
<evidence type="ECO:0000256" key="12">
    <source>
        <dbReference type="RuleBase" id="RU000488"/>
    </source>
</evidence>
<keyword evidence="14" id="KW-1185">Reference proteome</keyword>
<dbReference type="PANTHER" id="PTHR45671">
    <property type="entry name" value="SOLUTE CARRIER FAMILY 25 (MITOCHONDRIAL CARRIER PHOSPHATE CARRIER), MEMBER 3, LIKE-RELATED-RELATED"/>
    <property type="match status" value="1"/>
</dbReference>
<dbReference type="Gene3D" id="1.50.40.10">
    <property type="entry name" value="Mitochondrial carrier domain"/>
    <property type="match status" value="1"/>
</dbReference>
<evidence type="ECO:0000256" key="10">
    <source>
        <dbReference type="ARBA" id="ARBA00023136"/>
    </source>
</evidence>
<accession>A0A4D9CT38</accession>
<dbReference type="SUPFAM" id="SSF103506">
    <property type="entry name" value="Mitochondrial carrier"/>
    <property type="match status" value="1"/>
</dbReference>
<name>A0A4D9CT38_9STRA</name>
<dbReference type="PROSITE" id="PS50920">
    <property type="entry name" value="SOLCAR"/>
    <property type="match status" value="3"/>
</dbReference>
<evidence type="ECO:0000256" key="5">
    <source>
        <dbReference type="ARBA" id="ARBA00022737"/>
    </source>
</evidence>
<dbReference type="PANTHER" id="PTHR45671:SF10">
    <property type="entry name" value="SOLUTE CARRIER FAMILY 25 MEMBER 3"/>
    <property type="match status" value="1"/>
</dbReference>
<protein>
    <submittedName>
        <fullName evidence="13">Uncharacterized protein</fullName>
    </submittedName>
</protein>
<dbReference type="EMBL" id="SDOX01000122">
    <property type="protein sequence ID" value="TFJ81724.1"/>
    <property type="molecule type" value="Genomic_DNA"/>
</dbReference>
<dbReference type="GO" id="GO:0005315">
    <property type="term" value="F:phosphate transmembrane transporter activity"/>
    <property type="evidence" value="ECO:0007669"/>
    <property type="project" value="InterPro"/>
</dbReference>
<evidence type="ECO:0000256" key="4">
    <source>
        <dbReference type="ARBA" id="ARBA00022692"/>
    </source>
</evidence>
<evidence type="ECO:0000256" key="6">
    <source>
        <dbReference type="ARBA" id="ARBA00022792"/>
    </source>
</evidence>
<dbReference type="InterPro" id="IPR018108">
    <property type="entry name" value="MCP_transmembrane"/>
</dbReference>
<reference evidence="13 14" key="1">
    <citation type="submission" date="2019-01" db="EMBL/GenBank/DDBJ databases">
        <title>Nuclear Genome Assembly of the Microalgal Biofuel strain Nannochloropsis salina CCMP1776.</title>
        <authorList>
            <person name="Hovde B."/>
        </authorList>
    </citation>
    <scope>NUCLEOTIDE SEQUENCE [LARGE SCALE GENOMIC DNA]</scope>
    <source>
        <strain evidence="13 14">CCMP1776</strain>
    </source>
</reference>
<keyword evidence="10 11" id="KW-0472">Membrane</keyword>
<evidence type="ECO:0000256" key="7">
    <source>
        <dbReference type="ARBA" id="ARBA00022946"/>
    </source>
</evidence>
<comment type="subcellular location">
    <subcellularLocation>
        <location evidence="1">Mitochondrion inner membrane</location>
        <topology evidence="1">Multi-pass membrane protein</topology>
    </subcellularLocation>
</comment>
<dbReference type="OrthoDB" id="427452at2759"/>
<evidence type="ECO:0000256" key="8">
    <source>
        <dbReference type="ARBA" id="ARBA00022989"/>
    </source>
</evidence>
<dbReference type="GO" id="GO:1990547">
    <property type="term" value="P:mitochondrial phosphate ion transmembrane transport"/>
    <property type="evidence" value="ECO:0007669"/>
    <property type="project" value="InterPro"/>
</dbReference>
<feature type="repeat" description="Solcar" evidence="11">
    <location>
        <begin position="61"/>
        <end position="145"/>
    </location>
</feature>
<gene>
    <name evidence="13" type="ORF">NSK_006973</name>
</gene>
<keyword evidence="3 12" id="KW-0813">Transport</keyword>
<proteinExistence type="inferred from homology"/>
<organism evidence="13 14">
    <name type="scientific">Nannochloropsis salina CCMP1776</name>
    <dbReference type="NCBI Taxonomy" id="1027361"/>
    <lineage>
        <taxon>Eukaryota</taxon>
        <taxon>Sar</taxon>
        <taxon>Stramenopiles</taxon>
        <taxon>Ochrophyta</taxon>
        <taxon>Eustigmatophyceae</taxon>
        <taxon>Eustigmatales</taxon>
        <taxon>Monodopsidaceae</taxon>
        <taxon>Microchloropsis</taxon>
        <taxon>Microchloropsis salina</taxon>
    </lineage>
</organism>
<dbReference type="InterPro" id="IPR023395">
    <property type="entry name" value="MCP_dom_sf"/>
</dbReference>
<feature type="repeat" description="Solcar" evidence="11">
    <location>
        <begin position="262"/>
        <end position="339"/>
    </location>
</feature>